<dbReference type="RefSeq" id="WP_203889653.1">
    <property type="nucleotide sequence ID" value="NZ_BOOH01000012.1"/>
</dbReference>
<evidence type="ECO:0000259" key="4">
    <source>
        <dbReference type="PROSITE" id="PS50987"/>
    </source>
</evidence>
<proteinExistence type="predicted"/>
<dbReference type="Gene3D" id="1.10.10.10">
    <property type="entry name" value="Winged helix-like DNA-binding domain superfamily/Winged helix DNA-binding domain"/>
    <property type="match status" value="1"/>
</dbReference>
<dbReference type="InterPro" id="IPR051081">
    <property type="entry name" value="HTH_MetalResp_TranReg"/>
</dbReference>
<dbReference type="PANTHER" id="PTHR33154:SF33">
    <property type="entry name" value="TRANSCRIPTIONAL REPRESSOR SDPR"/>
    <property type="match status" value="1"/>
</dbReference>
<feature type="domain" description="HTH arsR-type" evidence="4">
    <location>
        <begin position="2"/>
        <end position="112"/>
    </location>
</feature>
<protein>
    <submittedName>
        <fullName evidence="5">Transcriptional regulator</fullName>
    </submittedName>
</protein>
<dbReference type="SMART" id="SM00418">
    <property type="entry name" value="HTH_ARSR"/>
    <property type="match status" value="1"/>
</dbReference>
<keyword evidence="3" id="KW-0804">Transcription</keyword>
<keyword evidence="6" id="KW-1185">Reference proteome</keyword>
<keyword evidence="1" id="KW-0805">Transcription regulation</keyword>
<dbReference type="InterPro" id="IPR011991">
    <property type="entry name" value="ArsR-like_HTH"/>
</dbReference>
<dbReference type="Pfam" id="PF12840">
    <property type="entry name" value="HTH_20"/>
    <property type="match status" value="1"/>
</dbReference>
<evidence type="ECO:0000256" key="3">
    <source>
        <dbReference type="ARBA" id="ARBA00023163"/>
    </source>
</evidence>
<name>A0A8J3RHR6_9ACTN</name>
<dbReference type="PROSITE" id="PS50987">
    <property type="entry name" value="HTH_ARSR_2"/>
    <property type="match status" value="1"/>
</dbReference>
<accession>A0A8J3RHR6</accession>
<dbReference type="InterPro" id="IPR001845">
    <property type="entry name" value="HTH_ArsR_DNA-bd_dom"/>
</dbReference>
<dbReference type="EMBL" id="BOOH01000012">
    <property type="protein sequence ID" value="GIH74950.1"/>
    <property type="molecule type" value="Genomic_DNA"/>
</dbReference>
<dbReference type="Proteomes" id="UP000616724">
    <property type="component" value="Unassembled WGS sequence"/>
</dbReference>
<evidence type="ECO:0000313" key="6">
    <source>
        <dbReference type="Proteomes" id="UP000616724"/>
    </source>
</evidence>
<reference evidence="5 6" key="1">
    <citation type="submission" date="2021-01" db="EMBL/GenBank/DDBJ databases">
        <title>Whole genome shotgun sequence of Planobispora longispora NBRC 13918.</title>
        <authorList>
            <person name="Komaki H."/>
            <person name="Tamura T."/>
        </authorList>
    </citation>
    <scope>NUCLEOTIDE SEQUENCE [LARGE SCALE GENOMIC DNA]</scope>
    <source>
        <strain evidence="5 6">NBRC 13918</strain>
    </source>
</reference>
<dbReference type="CDD" id="cd00090">
    <property type="entry name" value="HTH_ARSR"/>
    <property type="match status" value="1"/>
</dbReference>
<evidence type="ECO:0000256" key="2">
    <source>
        <dbReference type="ARBA" id="ARBA00023125"/>
    </source>
</evidence>
<organism evidence="5 6">
    <name type="scientific">Planobispora longispora</name>
    <dbReference type="NCBI Taxonomy" id="28887"/>
    <lineage>
        <taxon>Bacteria</taxon>
        <taxon>Bacillati</taxon>
        <taxon>Actinomycetota</taxon>
        <taxon>Actinomycetes</taxon>
        <taxon>Streptosporangiales</taxon>
        <taxon>Streptosporangiaceae</taxon>
        <taxon>Planobispora</taxon>
    </lineage>
</organism>
<dbReference type="AlphaFoldDB" id="A0A8J3RHR6"/>
<evidence type="ECO:0000313" key="5">
    <source>
        <dbReference type="EMBL" id="GIH74950.1"/>
    </source>
</evidence>
<sequence length="200" mass="22375">MTEERRTLSDPRAMRALAHPARLAILNRLQEEGVATATDVAEVVGITPSAASYHLRMLAKYGFVEDAPPRGDGRERLWRRISKGWVVSPEADDQPEVREAKNALIKMIRDESGAEAARALDNYEREPPEWREASLFARSVLLIDAAEMKELVKRIDDLLAPYALNHRDRSEAPPGARIAEAHITLFPRAERRPHGLPSGS</sequence>
<comment type="caution">
    <text evidence="5">The sequence shown here is derived from an EMBL/GenBank/DDBJ whole genome shotgun (WGS) entry which is preliminary data.</text>
</comment>
<dbReference type="GO" id="GO:0003700">
    <property type="term" value="F:DNA-binding transcription factor activity"/>
    <property type="evidence" value="ECO:0007669"/>
    <property type="project" value="InterPro"/>
</dbReference>
<dbReference type="InterPro" id="IPR036390">
    <property type="entry name" value="WH_DNA-bd_sf"/>
</dbReference>
<dbReference type="InterPro" id="IPR036388">
    <property type="entry name" value="WH-like_DNA-bd_sf"/>
</dbReference>
<evidence type="ECO:0000256" key="1">
    <source>
        <dbReference type="ARBA" id="ARBA00023015"/>
    </source>
</evidence>
<dbReference type="PANTHER" id="PTHR33154">
    <property type="entry name" value="TRANSCRIPTIONAL REGULATOR, ARSR FAMILY"/>
    <property type="match status" value="1"/>
</dbReference>
<dbReference type="SUPFAM" id="SSF46785">
    <property type="entry name" value="Winged helix' DNA-binding domain"/>
    <property type="match status" value="1"/>
</dbReference>
<dbReference type="GO" id="GO:0003677">
    <property type="term" value="F:DNA binding"/>
    <property type="evidence" value="ECO:0007669"/>
    <property type="project" value="UniProtKB-KW"/>
</dbReference>
<gene>
    <name evidence="5" type="ORF">Plo01_13790</name>
</gene>
<keyword evidence="2" id="KW-0238">DNA-binding</keyword>